<sequence length="95" mass="10432">MKSNFSGLVVAILTGAALGLLLAPRSGKDTRKKITNDSDKFLKDLQDTITNGFNSIRSQYDDAKDSLTSKYNDAVDTVASRSKDAVQQVERNTKY</sequence>
<evidence type="ECO:0000313" key="2">
    <source>
        <dbReference type="Proteomes" id="UP000248790"/>
    </source>
</evidence>
<keyword evidence="2" id="KW-1185">Reference proteome</keyword>
<reference evidence="1 2" key="1">
    <citation type="submission" date="2018-06" db="EMBL/GenBank/DDBJ databases">
        <title>Genomic Encyclopedia of Archaeal and Bacterial Type Strains, Phase II (KMG-II): from individual species to whole genera.</title>
        <authorList>
            <person name="Goeker M."/>
        </authorList>
    </citation>
    <scope>NUCLEOTIDE SEQUENCE [LARGE SCALE GENOMIC DNA]</scope>
    <source>
        <strain evidence="1 2">DSM 21851</strain>
    </source>
</reference>
<name>A0A327WTM9_LARAB</name>
<accession>A0A327WTM9</accession>
<dbReference type="Pfam" id="PF12732">
    <property type="entry name" value="YtxH"/>
    <property type="match status" value="1"/>
</dbReference>
<dbReference type="RefSeq" id="WP_111629754.1">
    <property type="nucleotide sequence ID" value="NZ_QLMC01000004.1"/>
</dbReference>
<dbReference type="OrthoDB" id="852591at2"/>
<dbReference type="Proteomes" id="UP000248790">
    <property type="component" value="Unassembled WGS sequence"/>
</dbReference>
<proteinExistence type="predicted"/>
<protein>
    <submittedName>
        <fullName evidence="1">YtxH-like protein</fullName>
    </submittedName>
</protein>
<comment type="caution">
    <text evidence="1">The sequence shown here is derived from an EMBL/GenBank/DDBJ whole genome shotgun (WGS) entry which is preliminary data.</text>
</comment>
<dbReference type="EMBL" id="QLMC01000004">
    <property type="protein sequence ID" value="RAJ95982.1"/>
    <property type="molecule type" value="Genomic_DNA"/>
</dbReference>
<gene>
    <name evidence="1" type="ORF">LX87_03732</name>
</gene>
<dbReference type="Gene3D" id="1.20.120.20">
    <property type="entry name" value="Apolipoprotein"/>
    <property type="match status" value="1"/>
</dbReference>
<dbReference type="AlphaFoldDB" id="A0A327WTM9"/>
<dbReference type="PANTHER" id="PTHR35792:SF2">
    <property type="entry name" value="GENERAL STRESS PROTEIN"/>
    <property type="match status" value="1"/>
</dbReference>
<dbReference type="InterPro" id="IPR052928">
    <property type="entry name" value="Desiccation-related_membrane"/>
</dbReference>
<dbReference type="PANTHER" id="PTHR35792">
    <property type="entry name" value="GENERAL STRESS PROTEIN"/>
    <property type="match status" value="1"/>
</dbReference>
<dbReference type="InterPro" id="IPR024623">
    <property type="entry name" value="YtxH"/>
</dbReference>
<evidence type="ECO:0000313" key="1">
    <source>
        <dbReference type="EMBL" id="RAJ95982.1"/>
    </source>
</evidence>
<organism evidence="1 2">
    <name type="scientific">Larkinella arboricola</name>
    <dbReference type="NCBI Taxonomy" id="643671"/>
    <lineage>
        <taxon>Bacteria</taxon>
        <taxon>Pseudomonadati</taxon>
        <taxon>Bacteroidota</taxon>
        <taxon>Cytophagia</taxon>
        <taxon>Cytophagales</taxon>
        <taxon>Spirosomataceae</taxon>
        <taxon>Larkinella</taxon>
    </lineage>
</organism>